<dbReference type="AlphaFoldDB" id="A0A1N6DU81"/>
<organism evidence="2 3">
    <name type="scientific">Algoriphagus halophilus</name>
    <dbReference type="NCBI Taxonomy" id="226505"/>
    <lineage>
        <taxon>Bacteria</taxon>
        <taxon>Pseudomonadati</taxon>
        <taxon>Bacteroidota</taxon>
        <taxon>Cytophagia</taxon>
        <taxon>Cytophagales</taxon>
        <taxon>Cyclobacteriaceae</taxon>
        <taxon>Algoriphagus</taxon>
    </lineage>
</organism>
<dbReference type="STRING" id="226505.SAMN05444394_1396"/>
<feature type="domain" description="Putative auto-transporter adhesin head GIN" evidence="1">
    <location>
        <begin position="49"/>
        <end position="213"/>
    </location>
</feature>
<dbReference type="Proteomes" id="UP000185221">
    <property type="component" value="Unassembled WGS sequence"/>
</dbReference>
<sequence>MKTTMKTSIQKWLLFALASTTILLSCKENEDLCLNGSGRVNEYDLSVNQFDKISISGPVNLRIKQGPIQNVTVFAEPELMQPIKYKVSNGELEIGYEDNITCFNTNFGVWIAITVPDLKDIIANGDNIIESDGDLDLNDLYIITSGKSMMNLTGKVTSQSIFSSGQTVVNNFNLLTQSTILDISGEGTLEVSCETELDIEVDGLATISYKGNPTITQKVTGSLNLIDAN</sequence>
<dbReference type="OrthoDB" id="5585143at2"/>
<protein>
    <submittedName>
        <fullName evidence="2">Putative auto-transporter adhesin, head GIN domain</fullName>
    </submittedName>
</protein>
<accession>A0A1N6DU81</accession>
<dbReference type="Pfam" id="PF10988">
    <property type="entry name" value="DUF2807"/>
    <property type="match status" value="1"/>
</dbReference>
<evidence type="ECO:0000313" key="3">
    <source>
        <dbReference type="Proteomes" id="UP000185221"/>
    </source>
</evidence>
<dbReference type="InterPro" id="IPR021255">
    <property type="entry name" value="DUF2807"/>
</dbReference>
<proteinExistence type="predicted"/>
<keyword evidence="3" id="KW-1185">Reference proteome</keyword>
<dbReference type="EMBL" id="FSRC01000001">
    <property type="protein sequence ID" value="SIN74321.1"/>
    <property type="molecule type" value="Genomic_DNA"/>
</dbReference>
<evidence type="ECO:0000313" key="2">
    <source>
        <dbReference type="EMBL" id="SIN74321.1"/>
    </source>
</evidence>
<dbReference type="RefSeq" id="WP_084560885.1">
    <property type="nucleotide sequence ID" value="NZ_FSRC01000001.1"/>
</dbReference>
<reference evidence="3" key="1">
    <citation type="submission" date="2016-11" db="EMBL/GenBank/DDBJ databases">
        <authorList>
            <person name="Varghese N."/>
            <person name="Submissions S."/>
        </authorList>
    </citation>
    <scope>NUCLEOTIDE SEQUENCE [LARGE SCALE GENOMIC DNA]</scope>
    <source>
        <strain evidence="3">DSM 15292</strain>
    </source>
</reference>
<evidence type="ECO:0000259" key="1">
    <source>
        <dbReference type="Pfam" id="PF10988"/>
    </source>
</evidence>
<name>A0A1N6DU81_9BACT</name>
<dbReference type="PROSITE" id="PS51257">
    <property type="entry name" value="PROKAR_LIPOPROTEIN"/>
    <property type="match status" value="1"/>
</dbReference>
<gene>
    <name evidence="2" type="ORF">SAMN05444394_1396</name>
</gene>
<dbReference type="Gene3D" id="2.160.20.120">
    <property type="match status" value="1"/>
</dbReference>